<feature type="domain" description="Phthiocerol/phthiodiolone dimycocerosyl transferase C-terminal" evidence="13">
    <location>
        <begin position="205"/>
        <end position="353"/>
    </location>
</feature>
<reference evidence="14 15" key="1">
    <citation type="journal article" date="2013" name="Genome Announc.">
        <title>Draft Genome Sequence of Rhizobium mesoamericanum STM3625, a Nitrogen-Fixing Symbiont of Mimosa pudica Isolated in French Guiana (South America).</title>
        <authorList>
            <person name="Moulin L."/>
            <person name="Mornico D."/>
            <person name="Melkonian R."/>
            <person name="Klonowska A."/>
        </authorList>
    </citation>
    <scope>NUCLEOTIDE SEQUENCE [LARGE SCALE GENOMIC DNA]</scope>
    <source>
        <strain evidence="14 15">STM3625</strain>
    </source>
</reference>
<evidence type="ECO:0000256" key="11">
    <source>
        <dbReference type="ARBA" id="ARBA00033407"/>
    </source>
</evidence>
<evidence type="ECO:0000256" key="1">
    <source>
        <dbReference type="ARBA" id="ARBA00000026"/>
    </source>
</evidence>
<comment type="catalytic activity">
    <reaction evidence="2">
        <text>2 a mycocerosyl-[mycocerosic acid synthase] + a phenolphthiocerol = a dimycocerosyl phenolphthiocerol + 2 holo-[mycocerosic acid synthase].</text>
        <dbReference type="EC" id="2.3.1.282"/>
    </reaction>
</comment>
<proteinExistence type="inferred from homology"/>
<dbReference type="STRING" id="1211777.BN77_p11288"/>
<evidence type="ECO:0000256" key="8">
    <source>
        <dbReference type="ARBA" id="ARBA00023315"/>
    </source>
</evidence>
<dbReference type="PANTHER" id="PTHR28037:SF1">
    <property type="entry name" value="ALCOHOL O-ACETYLTRANSFERASE 1-RELATED"/>
    <property type="match status" value="1"/>
</dbReference>
<accession>K0Q2Z3</accession>
<evidence type="ECO:0000259" key="12">
    <source>
        <dbReference type="Pfam" id="PF00668"/>
    </source>
</evidence>
<dbReference type="InterPro" id="IPR001242">
    <property type="entry name" value="Condensation_dom"/>
</dbReference>
<dbReference type="EMBL" id="CANI01000039">
    <property type="protein sequence ID" value="CCM78602.1"/>
    <property type="molecule type" value="Genomic_DNA"/>
</dbReference>
<organism evidence="14 15">
    <name type="scientific">Rhizobium mesoamericanum STM3625</name>
    <dbReference type="NCBI Taxonomy" id="1211777"/>
    <lineage>
        <taxon>Bacteria</taxon>
        <taxon>Pseudomonadati</taxon>
        <taxon>Pseudomonadota</taxon>
        <taxon>Alphaproteobacteria</taxon>
        <taxon>Hyphomicrobiales</taxon>
        <taxon>Rhizobiaceae</taxon>
        <taxon>Rhizobium/Agrobacterium group</taxon>
        <taxon>Rhizobium</taxon>
    </lineage>
</organism>
<comment type="catalytic activity">
    <reaction evidence="1">
        <text>2 a mycocerosyl-[mycocerosic acid synthase] + a phthiocerol = a dimycocerosyl phthiocerol + 2 holo-[mycocerosic acid synthase].</text>
        <dbReference type="EC" id="2.3.1.282"/>
    </reaction>
</comment>
<sequence length="418" mass="45494">MEQQVEQPVAPRSGIALRPLGAVEQYFWLSDQNSPKHFCMTLQVSGETTIESWSNALEATRLRHPLLRATIARSEFGVPSFYGGSDRPIPLEVIRSEPPHAWKAVVSDELMRPFKQTDAPLVRAVLFHSPRYATLVFTAHHAVADGVSIAFVLRDMLEVMSGGHREHLGLAFAQETIASNWDMNPIAAAQSAVVSPARMLDRSKGAPVISSLQLSQEFSAQLRVAVRRHATTVHGALLSAIILAGRRLSKAWCDTAIRAVSPVNLRPTLGIADDCVVSIVFPIGGYAPDIATGLWDLARDVRQDLMPMKTREAIVKSFDAFQRIFDASPSLEELAAIELQACACEMMLSNLGEAPLSDAYGPVRVEALWGPSVFVGIEGEQMIGAATVAGRIHLLHTSFTPIPGLLETAEKLLREAVV</sequence>
<keyword evidence="7" id="KW-0808">Transferase</keyword>
<comment type="catalytic activity">
    <reaction evidence="3">
        <text>2 a mycocerosyl-[mycocerosic acid synthase] + a phthiodiolone = a dimycocerosyl phthiodiolone + 2 holo-[mycocerosic acid synthase].</text>
        <dbReference type="EC" id="2.3.1.282"/>
    </reaction>
</comment>
<dbReference type="Gene3D" id="3.30.559.10">
    <property type="entry name" value="Chloramphenicol acetyltransferase-like domain"/>
    <property type="match status" value="1"/>
</dbReference>
<gene>
    <name evidence="14" type="ORF">BN77_p11288</name>
</gene>
<evidence type="ECO:0000256" key="3">
    <source>
        <dbReference type="ARBA" id="ARBA00001907"/>
    </source>
</evidence>
<dbReference type="SUPFAM" id="SSF52777">
    <property type="entry name" value="CoA-dependent acyltransferases"/>
    <property type="match status" value="2"/>
</dbReference>
<keyword evidence="8" id="KW-0012">Acyltransferase</keyword>
<evidence type="ECO:0000256" key="7">
    <source>
        <dbReference type="ARBA" id="ARBA00022679"/>
    </source>
</evidence>
<comment type="similarity">
    <text evidence="4">Belongs to the acyltransferase PapA5 family.</text>
</comment>
<dbReference type="Pfam" id="PF00668">
    <property type="entry name" value="Condensation"/>
    <property type="match status" value="1"/>
</dbReference>
<comment type="caution">
    <text evidence="14">The sequence shown here is derived from an EMBL/GenBank/DDBJ whole genome shotgun (WGS) entry which is preliminary data.</text>
</comment>
<dbReference type="eggNOG" id="COG1020">
    <property type="taxonomic scope" value="Bacteria"/>
</dbReference>
<name>K0Q2Z3_9HYPH</name>
<evidence type="ECO:0000256" key="6">
    <source>
        <dbReference type="ARBA" id="ARBA00013449"/>
    </source>
</evidence>
<dbReference type="RefSeq" id="WP_007537741.1">
    <property type="nucleotide sequence ID" value="NZ_HF536773.1"/>
</dbReference>
<evidence type="ECO:0000259" key="13">
    <source>
        <dbReference type="Pfam" id="PF16911"/>
    </source>
</evidence>
<dbReference type="InterPro" id="IPR052058">
    <property type="entry name" value="Alcohol_O-acetyltransferase"/>
</dbReference>
<protein>
    <recommendedName>
        <fullName evidence="6">Phthiocerol/phthiodiolone dimycocerosyl transferase</fullName>
        <ecNumber evidence="5">2.3.1.282</ecNumber>
    </recommendedName>
    <alternativeName>
        <fullName evidence="11">Acyltransferase PapA5</fullName>
    </alternativeName>
    <alternativeName>
        <fullName evidence="9">Phthiocerol/phthiodiolone O-acyltransferase</fullName>
    </alternativeName>
    <alternativeName>
        <fullName evidence="10">Polyketide synthase-associated protein A5</fullName>
    </alternativeName>
</protein>
<evidence type="ECO:0000313" key="15">
    <source>
        <dbReference type="Proteomes" id="UP000009319"/>
    </source>
</evidence>
<dbReference type="PANTHER" id="PTHR28037">
    <property type="entry name" value="ALCOHOL O-ACETYLTRANSFERASE 1-RELATED"/>
    <property type="match status" value="1"/>
</dbReference>
<dbReference type="HOGENOM" id="CLU_048554_1_0_5"/>
<evidence type="ECO:0000256" key="10">
    <source>
        <dbReference type="ARBA" id="ARBA00032317"/>
    </source>
</evidence>
<evidence type="ECO:0000256" key="4">
    <source>
        <dbReference type="ARBA" id="ARBA00006558"/>
    </source>
</evidence>
<dbReference type="GO" id="GO:0016746">
    <property type="term" value="F:acyltransferase activity"/>
    <property type="evidence" value="ECO:0007669"/>
    <property type="project" value="UniProtKB-KW"/>
</dbReference>
<evidence type="ECO:0000256" key="5">
    <source>
        <dbReference type="ARBA" id="ARBA00012866"/>
    </source>
</evidence>
<dbReference type="AlphaFoldDB" id="K0Q2Z3"/>
<evidence type="ECO:0000256" key="9">
    <source>
        <dbReference type="ARBA" id="ARBA00030465"/>
    </source>
</evidence>
<evidence type="ECO:0000256" key="2">
    <source>
        <dbReference type="ARBA" id="ARBA00000625"/>
    </source>
</evidence>
<dbReference type="InterPro" id="IPR023213">
    <property type="entry name" value="CAT-like_dom_sf"/>
</dbReference>
<dbReference type="Pfam" id="PF16911">
    <property type="entry name" value="PapA_C"/>
    <property type="match status" value="1"/>
</dbReference>
<dbReference type="InterPro" id="IPR031641">
    <property type="entry name" value="PapA_C"/>
</dbReference>
<dbReference type="EC" id="2.3.1.282" evidence="5"/>
<dbReference type="Gene3D" id="3.30.559.30">
    <property type="entry name" value="Nonribosomal peptide synthetase, condensation domain"/>
    <property type="match status" value="1"/>
</dbReference>
<keyword evidence="15" id="KW-1185">Reference proteome</keyword>
<feature type="domain" description="Condensation" evidence="12">
    <location>
        <begin position="37"/>
        <end position="159"/>
    </location>
</feature>
<evidence type="ECO:0000313" key="14">
    <source>
        <dbReference type="EMBL" id="CCM78602.1"/>
    </source>
</evidence>
<dbReference type="Proteomes" id="UP000009319">
    <property type="component" value="Unassembled WGS sequence"/>
</dbReference>